<sequence length="269" mass="27802">MLRVLATHYTSALSELRRLLMDLGLVPGEEGDGWAVLDAHSGRVRLRTAERGSARDGATVFGVEVRDAAEFARRTADDGGRAALEETPAGARVRITGPDGFEFLAEPTEHAGRYVDADPDLTVRLEWVTRDADGAAATLAAIGGRPRGTAADEATGTRQFTAKNGGVLAAVPADADTPRSGGLTFEYAGNPGELAARLALAGWNAVGRTREGHMASRYVPDAPGGEGDASATAPAGGDAAGVVRLSVAVPDGSEVTILMTGRHTMAAMR</sequence>
<dbReference type="SUPFAM" id="SSF54593">
    <property type="entry name" value="Glyoxalase/Bleomycin resistance protein/Dihydroxybiphenyl dioxygenase"/>
    <property type="match status" value="1"/>
</dbReference>
<evidence type="ECO:0000313" key="2">
    <source>
        <dbReference type="Proteomes" id="UP001319861"/>
    </source>
</evidence>
<evidence type="ECO:0008006" key="3">
    <source>
        <dbReference type="Google" id="ProtNLM"/>
    </source>
</evidence>
<proteinExistence type="predicted"/>
<evidence type="ECO:0000313" key="1">
    <source>
        <dbReference type="EMBL" id="BCT74779.1"/>
    </source>
</evidence>
<protein>
    <recommendedName>
        <fullName evidence="3">Glyoxalase-like domain-containing protein</fullName>
    </recommendedName>
</protein>
<name>A0ABN6FDV9_SINCY</name>
<gene>
    <name evidence="1" type="ORF">SCMU_06210</name>
</gene>
<dbReference type="InterPro" id="IPR029068">
    <property type="entry name" value="Glyas_Bleomycin-R_OHBP_Dase"/>
</dbReference>
<dbReference type="RefSeq" id="WP_229231543.1">
    <property type="nucleotide sequence ID" value="NZ_AP024525.1"/>
</dbReference>
<dbReference type="EMBL" id="AP024525">
    <property type="protein sequence ID" value="BCT74779.1"/>
    <property type="molecule type" value="Genomic_DNA"/>
</dbReference>
<dbReference type="Proteomes" id="UP001319861">
    <property type="component" value="Chromosome"/>
</dbReference>
<organism evidence="1 2">
    <name type="scientific">Sinomonas cyclohexanicum</name>
    <name type="common">Corynebacterium cyclohexanicum</name>
    <dbReference type="NCBI Taxonomy" id="322009"/>
    <lineage>
        <taxon>Bacteria</taxon>
        <taxon>Bacillati</taxon>
        <taxon>Actinomycetota</taxon>
        <taxon>Actinomycetes</taxon>
        <taxon>Micrococcales</taxon>
        <taxon>Micrococcaceae</taxon>
        <taxon>Sinomonas</taxon>
    </lineage>
</organism>
<accession>A0ABN6FDV9</accession>
<keyword evidence="2" id="KW-1185">Reference proteome</keyword>
<reference evidence="1 2" key="1">
    <citation type="journal article" date="2021" name="J. Biosci. Bioeng.">
        <title>Identification and characterization of a chc gene cluster responsible for the aromatization pathway of cyclohexanecarboxylate degradation in Sinomonas cyclohexanicum ATCC 51369.</title>
        <authorList>
            <person name="Yamamoto T."/>
            <person name="Hasegawa Y."/>
            <person name="Lau P.C.K."/>
            <person name="Iwaki H."/>
        </authorList>
    </citation>
    <scope>NUCLEOTIDE SEQUENCE [LARGE SCALE GENOMIC DNA]</scope>
    <source>
        <strain evidence="1 2">ATCC 51369</strain>
    </source>
</reference>